<proteinExistence type="predicted"/>
<sequence length="440" mass="49010">MRIPAIPGFDPEAFQKYFKNTGWLMFGKVLSLIVGIFIAKFLGPHDFGDLSVATAFAAIIAAVGTLGLDSFVIREVLDEPAKRDEILGTAFWMRLAVSLVLVPASVLIYIFSRSIAEQQGTDLTLIITFCASALLFKSFNIIDSYFQSQVRSKFVVQVQNVCLILSSIIKITFVLLKLPLVYFAFALVIDGLMLAIGLVIIYHRDKLHIRNWTFKTHRAKSLLSKSWPLILSAVMVTLYMQIDILMLKHFAGSTEAGIYSSAARISESWYFIPVAIVTSVFPAIIHARKTDPPRYQKRLQNLYDLLIIISVPVALVVSVGADTFIHLVYGDQFQGAGIMLSIHIWSGIFVFLGSASGQYLLAEGYTMISFYRTAVGAIINILLNLWLIPLYGGLGASIATLIAYFSATFFILVFARTRHQGLKMLKSLFLISLIQKIPRR</sequence>
<feature type="transmembrane region" description="Helical" evidence="1">
    <location>
        <begin position="21"/>
        <end position="39"/>
    </location>
</feature>
<dbReference type="RefSeq" id="WP_079702684.1">
    <property type="nucleotide sequence ID" value="NZ_FUYR01000002.1"/>
</dbReference>
<feature type="transmembrane region" description="Helical" evidence="1">
    <location>
        <begin position="51"/>
        <end position="71"/>
    </location>
</feature>
<feature type="transmembrane region" description="Helical" evidence="1">
    <location>
        <begin position="222"/>
        <end position="242"/>
    </location>
</feature>
<feature type="transmembrane region" description="Helical" evidence="1">
    <location>
        <begin position="305"/>
        <end position="329"/>
    </location>
</feature>
<gene>
    <name evidence="2" type="ORF">SAMN05661099_2159</name>
</gene>
<dbReference type="PANTHER" id="PTHR43424">
    <property type="entry name" value="LOCUS PUTATIVE PROTEIN 1-RELATED"/>
    <property type="match status" value="1"/>
</dbReference>
<dbReference type="STRING" id="572036.SAMN05661099_2159"/>
<evidence type="ECO:0000313" key="3">
    <source>
        <dbReference type="Proteomes" id="UP000189981"/>
    </source>
</evidence>
<feature type="transmembrane region" description="Helical" evidence="1">
    <location>
        <begin position="154"/>
        <end position="176"/>
    </location>
</feature>
<dbReference type="AlphaFoldDB" id="A0A1T5D5K8"/>
<evidence type="ECO:0000256" key="1">
    <source>
        <dbReference type="SAM" id="Phobius"/>
    </source>
</evidence>
<dbReference type="EMBL" id="FUYR01000002">
    <property type="protein sequence ID" value="SKB66916.1"/>
    <property type="molecule type" value="Genomic_DNA"/>
</dbReference>
<dbReference type="Proteomes" id="UP000189981">
    <property type="component" value="Unassembled WGS sequence"/>
</dbReference>
<feature type="transmembrane region" description="Helical" evidence="1">
    <location>
        <begin position="182"/>
        <end position="202"/>
    </location>
</feature>
<feature type="transmembrane region" description="Helical" evidence="1">
    <location>
        <begin position="335"/>
        <end position="357"/>
    </location>
</feature>
<evidence type="ECO:0000313" key="2">
    <source>
        <dbReference type="EMBL" id="SKB66916.1"/>
    </source>
</evidence>
<reference evidence="3" key="1">
    <citation type="submission" date="2017-02" db="EMBL/GenBank/DDBJ databases">
        <authorList>
            <person name="Varghese N."/>
            <person name="Submissions S."/>
        </authorList>
    </citation>
    <scope>NUCLEOTIDE SEQUENCE [LARGE SCALE GENOMIC DNA]</scope>
    <source>
        <strain evidence="3">DSM 22385</strain>
    </source>
</reference>
<dbReference type="CDD" id="cd13128">
    <property type="entry name" value="MATE_Wzx_like"/>
    <property type="match status" value="1"/>
</dbReference>
<keyword evidence="3" id="KW-1185">Reference proteome</keyword>
<protein>
    <submittedName>
        <fullName evidence="2">Membrane protein involved in the export of O-antigen and teichoic acid</fullName>
    </submittedName>
</protein>
<dbReference type="Pfam" id="PF13440">
    <property type="entry name" value="Polysacc_synt_3"/>
    <property type="match status" value="1"/>
</dbReference>
<keyword evidence="1" id="KW-0812">Transmembrane</keyword>
<feature type="transmembrane region" description="Helical" evidence="1">
    <location>
        <begin position="91"/>
        <end position="111"/>
    </location>
</feature>
<feature type="transmembrane region" description="Helical" evidence="1">
    <location>
        <begin position="369"/>
        <end position="388"/>
    </location>
</feature>
<dbReference type="InterPro" id="IPR052556">
    <property type="entry name" value="PolySynth_Transporter"/>
</dbReference>
<accession>A0A1T5D5K8</accession>
<name>A0A1T5D5K8_9SPHI</name>
<organism evidence="2 3">
    <name type="scientific">Daejeonella lutea</name>
    <dbReference type="NCBI Taxonomy" id="572036"/>
    <lineage>
        <taxon>Bacteria</taxon>
        <taxon>Pseudomonadati</taxon>
        <taxon>Bacteroidota</taxon>
        <taxon>Sphingobacteriia</taxon>
        <taxon>Sphingobacteriales</taxon>
        <taxon>Sphingobacteriaceae</taxon>
        <taxon>Daejeonella</taxon>
    </lineage>
</organism>
<feature type="transmembrane region" description="Helical" evidence="1">
    <location>
        <begin position="268"/>
        <end position="285"/>
    </location>
</feature>
<dbReference type="PANTHER" id="PTHR43424:SF1">
    <property type="entry name" value="LOCUS PUTATIVE PROTEIN 1-RELATED"/>
    <property type="match status" value="1"/>
</dbReference>
<feature type="transmembrane region" description="Helical" evidence="1">
    <location>
        <begin position="394"/>
        <end position="415"/>
    </location>
</feature>
<feature type="transmembrane region" description="Helical" evidence="1">
    <location>
        <begin position="123"/>
        <end position="142"/>
    </location>
</feature>
<keyword evidence="1" id="KW-0472">Membrane</keyword>
<keyword evidence="1" id="KW-1133">Transmembrane helix</keyword>
<dbReference type="OrthoDB" id="88014at2"/>